<comment type="caution">
    <text evidence="8">The sequence shown here is derived from an EMBL/GenBank/DDBJ whole genome shotgun (WGS) entry which is preliminary data.</text>
</comment>
<keyword evidence="2" id="KW-0328">Glycosyltransferase</keyword>
<keyword evidence="1 6" id="KW-1277">Toxin-antitoxin system</keyword>
<evidence type="ECO:0000256" key="4">
    <source>
        <dbReference type="ARBA" id="ARBA00022695"/>
    </source>
</evidence>
<organism evidence="8 9">
    <name type="scientific">Gandjariella thermophila</name>
    <dbReference type="NCBI Taxonomy" id="1931992"/>
    <lineage>
        <taxon>Bacteria</taxon>
        <taxon>Bacillati</taxon>
        <taxon>Actinomycetota</taxon>
        <taxon>Actinomycetes</taxon>
        <taxon>Pseudonocardiales</taxon>
        <taxon>Pseudonocardiaceae</taxon>
        <taxon>Gandjariella</taxon>
    </lineage>
</organism>
<evidence type="ECO:0000259" key="7">
    <source>
        <dbReference type="PROSITE" id="PS52018"/>
    </source>
</evidence>
<dbReference type="InterPro" id="IPR029494">
    <property type="entry name" value="DarT"/>
</dbReference>
<dbReference type="AlphaFoldDB" id="A0A4D4J8P9"/>
<evidence type="ECO:0000256" key="1">
    <source>
        <dbReference type="ARBA" id="ARBA00022649"/>
    </source>
</evidence>
<evidence type="ECO:0000256" key="2">
    <source>
        <dbReference type="ARBA" id="ARBA00022676"/>
    </source>
</evidence>
<name>A0A4D4J8P9_9PSEU</name>
<accession>A0A4D4J8P9</accession>
<keyword evidence="5 6" id="KW-0238">DNA-binding</keyword>
<sequence length="161" mass="18277">MDPDRSYPQDKFVADHVPFYIAAKSPMLFAVTRGHIDYNGGDDQLVFLGVSLGRIAESDLTWCVSDQNAACDLVSFSREVDQLGGFVDFDLLCQRMWNKTPDDQHRPSRRAAEVLVLDRMPLTLVSHVIAKTRVTLSKAEEALRTVGGTRQYRVERDFYYS</sequence>
<comment type="similarity">
    <text evidence="6">Belongs to the DarT ADP-ribosyltransferase family.</text>
</comment>
<dbReference type="GO" id="GO:0003677">
    <property type="term" value="F:DNA binding"/>
    <property type="evidence" value="ECO:0007669"/>
    <property type="project" value="UniProtKB-UniRule"/>
</dbReference>
<reference evidence="9" key="1">
    <citation type="submission" date="2019-04" db="EMBL/GenBank/DDBJ databases">
        <title>Draft genome sequence of Pseudonocardiaceae bacterium SL3-2-4.</title>
        <authorList>
            <person name="Ningsih F."/>
            <person name="Yokota A."/>
            <person name="Sakai Y."/>
            <person name="Nanatani K."/>
            <person name="Yabe S."/>
            <person name="Oetari A."/>
            <person name="Sjamsuridzal W."/>
        </authorList>
    </citation>
    <scope>NUCLEOTIDE SEQUENCE [LARGE SCALE GENOMIC DNA]</scope>
    <source>
        <strain evidence="9">SL3-2-4</strain>
    </source>
</reference>
<feature type="domain" description="DarT" evidence="7">
    <location>
        <begin position="1"/>
        <end position="160"/>
    </location>
</feature>
<keyword evidence="9" id="KW-1185">Reference proteome</keyword>
<protein>
    <recommendedName>
        <fullName evidence="7">DarT domain-containing protein</fullName>
    </recommendedName>
</protein>
<evidence type="ECO:0000313" key="9">
    <source>
        <dbReference type="Proteomes" id="UP000298860"/>
    </source>
</evidence>
<dbReference type="PROSITE" id="PS52018">
    <property type="entry name" value="DART"/>
    <property type="match status" value="1"/>
</dbReference>
<dbReference type="GO" id="GO:0016779">
    <property type="term" value="F:nucleotidyltransferase activity"/>
    <property type="evidence" value="ECO:0007669"/>
    <property type="project" value="UniProtKB-KW"/>
</dbReference>
<evidence type="ECO:0000313" key="8">
    <source>
        <dbReference type="EMBL" id="GDY33041.1"/>
    </source>
</evidence>
<keyword evidence="3" id="KW-0808">Transferase</keyword>
<dbReference type="Pfam" id="PF14487">
    <property type="entry name" value="DarT"/>
    <property type="match status" value="1"/>
</dbReference>
<evidence type="ECO:0000256" key="5">
    <source>
        <dbReference type="ARBA" id="ARBA00023125"/>
    </source>
</evidence>
<dbReference type="OrthoDB" id="9813972at2"/>
<evidence type="ECO:0000256" key="3">
    <source>
        <dbReference type="ARBA" id="ARBA00022679"/>
    </source>
</evidence>
<dbReference type="EMBL" id="BJFL01000033">
    <property type="protein sequence ID" value="GDY33041.1"/>
    <property type="molecule type" value="Genomic_DNA"/>
</dbReference>
<proteinExistence type="inferred from homology"/>
<dbReference type="GO" id="GO:0016757">
    <property type="term" value="F:glycosyltransferase activity"/>
    <property type="evidence" value="ECO:0007669"/>
    <property type="project" value="UniProtKB-KW"/>
</dbReference>
<evidence type="ECO:0000256" key="6">
    <source>
        <dbReference type="PROSITE-ProRule" id="PRU01362"/>
    </source>
</evidence>
<dbReference type="Proteomes" id="UP000298860">
    <property type="component" value="Unassembled WGS sequence"/>
</dbReference>
<dbReference type="RefSeq" id="WP_137816027.1">
    <property type="nucleotide sequence ID" value="NZ_BJFL01000033.1"/>
</dbReference>
<keyword evidence="4" id="KW-0548">Nucleotidyltransferase</keyword>
<comment type="caution">
    <text evidence="6">Lacks conserved residue(s) required for the propagation of feature annotation.</text>
</comment>
<gene>
    <name evidence="8" type="ORF">GTS_46740</name>
</gene>